<keyword evidence="3 5" id="KW-1133">Transmembrane helix</keyword>
<dbReference type="EMBL" id="VIWO01000002">
    <property type="protein sequence ID" value="TWF42386.1"/>
    <property type="molecule type" value="Genomic_DNA"/>
</dbReference>
<proteinExistence type="predicted"/>
<accession>A0A561PW82</accession>
<evidence type="ECO:0000313" key="7">
    <source>
        <dbReference type="EMBL" id="TWF42386.1"/>
    </source>
</evidence>
<comment type="caution">
    <text evidence="7">The sequence shown here is derived from an EMBL/GenBank/DDBJ whole genome shotgun (WGS) entry which is preliminary data.</text>
</comment>
<dbReference type="AlphaFoldDB" id="A0A561PW82"/>
<dbReference type="GO" id="GO:0005506">
    <property type="term" value="F:iron ion binding"/>
    <property type="evidence" value="ECO:0007669"/>
    <property type="project" value="InterPro"/>
</dbReference>
<dbReference type="Pfam" id="PF04116">
    <property type="entry name" value="FA_hydroxylase"/>
    <property type="match status" value="1"/>
</dbReference>
<dbReference type="InterPro" id="IPR050307">
    <property type="entry name" value="Sterol_Desaturase_Related"/>
</dbReference>
<evidence type="ECO:0000256" key="3">
    <source>
        <dbReference type="ARBA" id="ARBA00022989"/>
    </source>
</evidence>
<dbReference type="RefSeq" id="WP_145665801.1">
    <property type="nucleotide sequence ID" value="NZ_VIWO01000002.1"/>
</dbReference>
<dbReference type="Proteomes" id="UP000320811">
    <property type="component" value="Unassembled WGS sequence"/>
</dbReference>
<sequence length="260" mass="30865">MKSIIEAGIRVFSMSALRYFLLAGIPFTLFYLLMPARFNRFKIQLKQATKKDFLREIWYSMQSTLVFTIITVILLFTPVRKFTLVYDHLNDFPLWYIGVSLVASLILHDTYFYWMHRLLHHKQLFKRTHLVHHESTNPSPWTSYSFHVLEAVAEGGILVLIVSVMPMHPLTVLLFTISGFIINVYGHLGYELMPENFRYTWWFEVLNTSVHHNLHHKKFKGNYGLYFRVWDRIMGTEHPDYVKEYDLVQARRFGPQTIKA</sequence>
<evidence type="ECO:0000256" key="2">
    <source>
        <dbReference type="ARBA" id="ARBA00022692"/>
    </source>
</evidence>
<evidence type="ECO:0000313" key="8">
    <source>
        <dbReference type="Proteomes" id="UP000320811"/>
    </source>
</evidence>
<comment type="subcellular location">
    <subcellularLocation>
        <location evidence="1">Membrane</location>
    </subcellularLocation>
</comment>
<feature type="transmembrane region" description="Helical" evidence="5">
    <location>
        <begin position="170"/>
        <end position="188"/>
    </location>
</feature>
<reference evidence="7 8" key="1">
    <citation type="submission" date="2019-06" db="EMBL/GenBank/DDBJ databases">
        <title>Sorghum-associated microbial communities from plants grown in Nebraska, USA.</title>
        <authorList>
            <person name="Schachtman D."/>
        </authorList>
    </citation>
    <scope>NUCLEOTIDE SEQUENCE [LARGE SCALE GENOMIC DNA]</scope>
    <source>
        <strain evidence="7 8">1209</strain>
    </source>
</reference>
<dbReference type="OrthoDB" id="9770329at2"/>
<keyword evidence="8" id="KW-1185">Reference proteome</keyword>
<feature type="transmembrane region" description="Helical" evidence="5">
    <location>
        <begin position="57"/>
        <end position="79"/>
    </location>
</feature>
<organism evidence="7 8">
    <name type="scientific">Chitinophaga polysaccharea</name>
    <dbReference type="NCBI Taxonomy" id="1293035"/>
    <lineage>
        <taxon>Bacteria</taxon>
        <taxon>Pseudomonadati</taxon>
        <taxon>Bacteroidota</taxon>
        <taxon>Chitinophagia</taxon>
        <taxon>Chitinophagales</taxon>
        <taxon>Chitinophagaceae</taxon>
        <taxon>Chitinophaga</taxon>
    </lineage>
</organism>
<evidence type="ECO:0000256" key="1">
    <source>
        <dbReference type="ARBA" id="ARBA00004370"/>
    </source>
</evidence>
<dbReference type="GO" id="GO:0008610">
    <property type="term" value="P:lipid biosynthetic process"/>
    <property type="evidence" value="ECO:0007669"/>
    <property type="project" value="InterPro"/>
</dbReference>
<name>A0A561PW82_9BACT</name>
<keyword evidence="4 5" id="KW-0472">Membrane</keyword>
<dbReference type="GO" id="GO:0016020">
    <property type="term" value="C:membrane"/>
    <property type="evidence" value="ECO:0007669"/>
    <property type="project" value="UniProtKB-SubCell"/>
</dbReference>
<evidence type="ECO:0000256" key="5">
    <source>
        <dbReference type="SAM" id="Phobius"/>
    </source>
</evidence>
<feature type="transmembrane region" description="Helical" evidence="5">
    <location>
        <begin position="16"/>
        <end position="36"/>
    </location>
</feature>
<evidence type="ECO:0000259" key="6">
    <source>
        <dbReference type="Pfam" id="PF04116"/>
    </source>
</evidence>
<feature type="domain" description="Fatty acid hydroxylase" evidence="6">
    <location>
        <begin position="102"/>
        <end position="236"/>
    </location>
</feature>
<gene>
    <name evidence="7" type="ORF">FHW36_102141</name>
</gene>
<dbReference type="GO" id="GO:0016491">
    <property type="term" value="F:oxidoreductase activity"/>
    <property type="evidence" value="ECO:0007669"/>
    <property type="project" value="InterPro"/>
</dbReference>
<evidence type="ECO:0000256" key="4">
    <source>
        <dbReference type="ARBA" id="ARBA00023136"/>
    </source>
</evidence>
<keyword evidence="2 5" id="KW-0812">Transmembrane</keyword>
<dbReference type="InterPro" id="IPR006694">
    <property type="entry name" value="Fatty_acid_hydroxylase"/>
</dbReference>
<protein>
    <submittedName>
        <fullName evidence="7">Sterol desaturase/sphingolipid hydroxylase (Fatty acid hydroxylase superfamily)</fullName>
    </submittedName>
</protein>
<dbReference type="PANTHER" id="PTHR11863">
    <property type="entry name" value="STEROL DESATURASE"/>
    <property type="match status" value="1"/>
</dbReference>
<feature type="transmembrane region" description="Helical" evidence="5">
    <location>
        <begin position="144"/>
        <end position="164"/>
    </location>
</feature>
<feature type="transmembrane region" description="Helical" evidence="5">
    <location>
        <begin position="94"/>
        <end position="114"/>
    </location>
</feature>